<evidence type="ECO:0000313" key="1">
    <source>
        <dbReference type="EMBL" id="RYR09642.1"/>
    </source>
</evidence>
<proteinExistence type="predicted"/>
<dbReference type="SUPFAM" id="SSF58022">
    <property type="entry name" value="XRCC4, C-terminal oligomerization domain"/>
    <property type="match status" value="1"/>
</dbReference>
<dbReference type="AlphaFoldDB" id="A0A444Z643"/>
<dbReference type="EMBL" id="SDMP01000015">
    <property type="protein sequence ID" value="RYR09642.1"/>
    <property type="molecule type" value="Genomic_DNA"/>
</dbReference>
<name>A0A444Z643_ARAHY</name>
<evidence type="ECO:0000313" key="2">
    <source>
        <dbReference type="Proteomes" id="UP000289738"/>
    </source>
</evidence>
<protein>
    <submittedName>
        <fullName evidence="1">Uncharacterized protein</fullName>
    </submittedName>
</protein>
<keyword evidence="2" id="KW-1185">Reference proteome</keyword>
<dbReference type="Proteomes" id="UP000289738">
    <property type="component" value="Chromosome B05"/>
</dbReference>
<comment type="caution">
    <text evidence="1">The sequence shown here is derived from an EMBL/GenBank/DDBJ whole genome shotgun (WGS) entry which is preliminary data.</text>
</comment>
<sequence>MHLQVEVIRKNELYENMKVEADKCLAHVERVANEKAEFEAQIYTKVSGGLKFQEIKIERAS</sequence>
<gene>
    <name evidence="1" type="ORF">Ahy_B05g078031</name>
</gene>
<organism evidence="1 2">
    <name type="scientific">Arachis hypogaea</name>
    <name type="common">Peanut</name>
    <dbReference type="NCBI Taxonomy" id="3818"/>
    <lineage>
        <taxon>Eukaryota</taxon>
        <taxon>Viridiplantae</taxon>
        <taxon>Streptophyta</taxon>
        <taxon>Embryophyta</taxon>
        <taxon>Tracheophyta</taxon>
        <taxon>Spermatophyta</taxon>
        <taxon>Magnoliopsida</taxon>
        <taxon>eudicotyledons</taxon>
        <taxon>Gunneridae</taxon>
        <taxon>Pentapetalae</taxon>
        <taxon>rosids</taxon>
        <taxon>fabids</taxon>
        <taxon>Fabales</taxon>
        <taxon>Fabaceae</taxon>
        <taxon>Papilionoideae</taxon>
        <taxon>50 kb inversion clade</taxon>
        <taxon>dalbergioids sensu lato</taxon>
        <taxon>Dalbergieae</taxon>
        <taxon>Pterocarpus clade</taxon>
        <taxon>Arachis</taxon>
    </lineage>
</organism>
<accession>A0A444Z643</accession>
<reference evidence="1 2" key="1">
    <citation type="submission" date="2019-01" db="EMBL/GenBank/DDBJ databases">
        <title>Sequencing of cultivated peanut Arachis hypogaea provides insights into genome evolution and oil improvement.</title>
        <authorList>
            <person name="Chen X."/>
        </authorList>
    </citation>
    <scope>NUCLEOTIDE SEQUENCE [LARGE SCALE GENOMIC DNA]</scope>
    <source>
        <strain evidence="2">cv. Fuhuasheng</strain>
        <tissue evidence="1">Leaves</tissue>
    </source>
</reference>